<feature type="domain" description="Beta-lactamase-related" evidence="1">
    <location>
        <begin position="4"/>
        <end position="374"/>
    </location>
</feature>
<evidence type="ECO:0000259" key="1">
    <source>
        <dbReference type="Pfam" id="PF00144"/>
    </source>
</evidence>
<gene>
    <name evidence="2" type="ORF">HW532_18160</name>
</gene>
<dbReference type="PANTHER" id="PTHR43283:SF3">
    <property type="entry name" value="BETA-LACTAMASE FAMILY PROTEIN (AFU_ORTHOLOGUE AFUA_5G07500)"/>
    <property type="match status" value="1"/>
</dbReference>
<dbReference type="InterPro" id="IPR050789">
    <property type="entry name" value="Diverse_Enzym_Activities"/>
</dbReference>
<proteinExistence type="predicted"/>
<dbReference type="InterPro" id="IPR001466">
    <property type="entry name" value="Beta-lactam-related"/>
</dbReference>
<dbReference type="Pfam" id="PF00144">
    <property type="entry name" value="Beta-lactamase"/>
    <property type="match status" value="1"/>
</dbReference>
<dbReference type="RefSeq" id="WP_213161822.1">
    <property type="nucleotide sequence ID" value="NZ_CP058214.1"/>
</dbReference>
<accession>A0A7S8C6T2</accession>
<organism evidence="2 3">
    <name type="scientific">Kaustia mangrovi</name>
    <dbReference type="NCBI Taxonomy" id="2593653"/>
    <lineage>
        <taxon>Bacteria</taxon>
        <taxon>Pseudomonadati</taxon>
        <taxon>Pseudomonadota</taxon>
        <taxon>Alphaproteobacteria</taxon>
        <taxon>Hyphomicrobiales</taxon>
        <taxon>Parvibaculaceae</taxon>
        <taxon>Kaustia</taxon>
    </lineage>
</organism>
<sequence length="384" mass="41284">MVDLDAVVSEAVAAGEAPFLVAMTGNSGGVTWQGTAGERAPGAPATADTVFRIFSMTKAIGSTAAMILIDRGRLDADTPVDEILPEFAELKVLTGFEGGTPRLRAPEARATVRQLATHTSGLVYEFWHADIARYLKETGHPPILSGLKAALAYPLVFDPGTRWDYGIGIDWLGRVVEAVDGRPVDRFCREEIFDPLAMPDTRFEVEGTMAPRLAGAYARGEDGGFADIALAPPSGPEFYGMGHALYSTAPDYMRLLRMFLNGGALDGARILSEGAVSTMLENHIGPLRVGPLATVMPAVSADADFFPGIEKTHSLGFMRVEQDVPGMRSAGAQGWAGILNTHFWFDPARDVAGLIMTQTLPFAEPPFMAAYERFERAVYAGLDR</sequence>
<name>A0A7S8C6T2_9HYPH</name>
<dbReference type="SUPFAM" id="SSF56601">
    <property type="entry name" value="beta-lactamase/transpeptidase-like"/>
    <property type="match status" value="1"/>
</dbReference>
<reference evidence="2 3" key="1">
    <citation type="submission" date="2020-06" db="EMBL/GenBank/DDBJ databases">
        <title>Genome sequence of 2 isolates from Red Sea Mangroves.</title>
        <authorList>
            <person name="Sefrji F."/>
            <person name="Michoud G."/>
            <person name="Merlino G."/>
            <person name="Daffonchio D."/>
        </authorList>
    </citation>
    <scope>NUCLEOTIDE SEQUENCE [LARGE SCALE GENOMIC DNA]</scope>
    <source>
        <strain evidence="2 3">R1DC25</strain>
    </source>
</reference>
<dbReference type="Proteomes" id="UP000593594">
    <property type="component" value="Chromosome"/>
</dbReference>
<dbReference type="Gene3D" id="3.40.710.10">
    <property type="entry name" value="DD-peptidase/beta-lactamase superfamily"/>
    <property type="match status" value="1"/>
</dbReference>
<dbReference type="InterPro" id="IPR012338">
    <property type="entry name" value="Beta-lactam/transpept-like"/>
</dbReference>
<dbReference type="KEGG" id="kmn:HW532_18160"/>
<evidence type="ECO:0000313" key="3">
    <source>
        <dbReference type="Proteomes" id="UP000593594"/>
    </source>
</evidence>
<dbReference type="EMBL" id="CP058214">
    <property type="protein sequence ID" value="QPC44453.1"/>
    <property type="molecule type" value="Genomic_DNA"/>
</dbReference>
<keyword evidence="3" id="KW-1185">Reference proteome</keyword>
<evidence type="ECO:0000313" key="2">
    <source>
        <dbReference type="EMBL" id="QPC44453.1"/>
    </source>
</evidence>
<dbReference type="AlphaFoldDB" id="A0A7S8C6T2"/>
<dbReference type="PANTHER" id="PTHR43283">
    <property type="entry name" value="BETA-LACTAMASE-RELATED"/>
    <property type="match status" value="1"/>
</dbReference>
<protein>
    <submittedName>
        <fullName evidence="2">Beta-lactamase family protein</fullName>
    </submittedName>
</protein>